<dbReference type="GO" id="GO:0003677">
    <property type="term" value="F:DNA binding"/>
    <property type="evidence" value="ECO:0007669"/>
    <property type="project" value="UniProtKB-KW"/>
</dbReference>
<dbReference type="STRING" id="410764.GA0061103_1570"/>
<dbReference type="PANTHER" id="PTHR30629">
    <property type="entry name" value="PROPHAGE INTEGRASE"/>
    <property type="match status" value="1"/>
</dbReference>
<dbReference type="Proteomes" id="UP000199101">
    <property type="component" value="Unassembled WGS sequence"/>
</dbReference>
<dbReference type="CDD" id="cd00796">
    <property type="entry name" value="INT_Rci_Hp1_C"/>
    <property type="match status" value="1"/>
</dbReference>
<dbReference type="InterPro" id="IPR025166">
    <property type="entry name" value="Integrase_DNA_bind_dom"/>
</dbReference>
<dbReference type="InterPro" id="IPR011010">
    <property type="entry name" value="DNA_brk_join_enz"/>
</dbReference>
<keyword evidence="2" id="KW-0229">DNA integration</keyword>
<evidence type="ECO:0000259" key="5">
    <source>
        <dbReference type="PROSITE" id="PS51898"/>
    </source>
</evidence>
<dbReference type="RefSeq" id="WP_092706843.1">
    <property type="nucleotide sequence ID" value="NZ_FMAG01000001.1"/>
</dbReference>
<protein>
    <submittedName>
        <fullName evidence="6">Site-specific recombinase XerD</fullName>
    </submittedName>
</protein>
<dbReference type="EMBL" id="FMAG01000001">
    <property type="protein sequence ID" value="SCB10775.1"/>
    <property type="molecule type" value="Genomic_DNA"/>
</dbReference>
<dbReference type="InterPro" id="IPR013762">
    <property type="entry name" value="Integrase-like_cat_sf"/>
</dbReference>
<comment type="similarity">
    <text evidence="1">Belongs to the 'phage' integrase family.</text>
</comment>
<sequence>MGKRSTVLLTKRIVDAARPDHERYHVWDSELSGFGLRIAPTGVKTFIIKYRADGGGRSATQRILTIGHFGQITVEQARKLAKAKLGSVAAGGDPAGDLRAKRRGATIEALIDLYEKEGCFVRGGRRHGQPMKARTKTITLARLRNHVVPLLGRRRASSLNSGDVERLVADVTSGATARDEKIGYRKRIIVRGGEAAARKVARDLSAVFNFAIRNEIVSHNPYTNAAVRKTDIRKKRFLTADELARLGAVLDEFDAAGYNQKAIMIIRLLALTGCRREEIAGLEWSEVNLDDGLIELRDSKTGRSVRPLGAHAMALLKAIPRNESKFVFPAEIGDGCYKGTVKAWRKIATKAQIFDATPHTLRHTVGSVAASSGEAMALTGAILGHTDISSTAIYAHVQHDPSRDAANRVTSKIAEALAGEGAGESKKQKIDHKTDLGELEAQLEALVLLCLDEGAEVKRLIAIVSEAVAMSIARRSLSKFA</sequence>
<dbReference type="GO" id="GO:0006310">
    <property type="term" value="P:DNA recombination"/>
    <property type="evidence" value="ECO:0007669"/>
    <property type="project" value="UniProtKB-KW"/>
</dbReference>
<dbReference type="Pfam" id="PF13356">
    <property type="entry name" value="Arm-DNA-bind_3"/>
    <property type="match status" value="1"/>
</dbReference>
<dbReference type="SUPFAM" id="SSF56349">
    <property type="entry name" value="DNA breaking-rejoining enzymes"/>
    <property type="match status" value="1"/>
</dbReference>
<organism evidence="6 7">
    <name type="scientific">Rhizobium multihospitium</name>
    <dbReference type="NCBI Taxonomy" id="410764"/>
    <lineage>
        <taxon>Bacteria</taxon>
        <taxon>Pseudomonadati</taxon>
        <taxon>Pseudomonadota</taxon>
        <taxon>Alphaproteobacteria</taxon>
        <taxon>Hyphomicrobiales</taxon>
        <taxon>Rhizobiaceae</taxon>
        <taxon>Rhizobium/Agrobacterium group</taxon>
        <taxon>Rhizobium</taxon>
    </lineage>
</organism>
<dbReference type="PANTHER" id="PTHR30629:SF2">
    <property type="entry name" value="PROPHAGE INTEGRASE INTS-RELATED"/>
    <property type="match status" value="1"/>
</dbReference>
<accession>A0A1C3U601</accession>
<evidence type="ECO:0000256" key="3">
    <source>
        <dbReference type="ARBA" id="ARBA00023125"/>
    </source>
</evidence>
<dbReference type="GO" id="GO:0015074">
    <property type="term" value="P:DNA integration"/>
    <property type="evidence" value="ECO:0007669"/>
    <property type="project" value="UniProtKB-KW"/>
</dbReference>
<evidence type="ECO:0000256" key="4">
    <source>
        <dbReference type="ARBA" id="ARBA00023172"/>
    </source>
</evidence>
<proteinExistence type="inferred from homology"/>
<feature type="domain" description="Tyr recombinase" evidence="5">
    <location>
        <begin position="233"/>
        <end position="407"/>
    </location>
</feature>
<dbReference type="InterPro" id="IPR010998">
    <property type="entry name" value="Integrase_recombinase_N"/>
</dbReference>
<dbReference type="OrthoDB" id="7615137at2"/>
<keyword evidence="3" id="KW-0238">DNA-binding</keyword>
<dbReference type="Gene3D" id="1.10.443.10">
    <property type="entry name" value="Intergrase catalytic core"/>
    <property type="match status" value="1"/>
</dbReference>
<name>A0A1C3U601_9HYPH</name>
<dbReference type="Pfam" id="PF00589">
    <property type="entry name" value="Phage_integrase"/>
    <property type="match status" value="1"/>
</dbReference>
<keyword evidence="7" id="KW-1185">Reference proteome</keyword>
<evidence type="ECO:0000256" key="2">
    <source>
        <dbReference type="ARBA" id="ARBA00022908"/>
    </source>
</evidence>
<dbReference type="Gene3D" id="3.30.160.390">
    <property type="entry name" value="Integrase, DNA-binding domain"/>
    <property type="match status" value="1"/>
</dbReference>
<evidence type="ECO:0000313" key="6">
    <source>
        <dbReference type="EMBL" id="SCB10775.1"/>
    </source>
</evidence>
<dbReference type="AlphaFoldDB" id="A0A1C3U601"/>
<evidence type="ECO:0000313" key="7">
    <source>
        <dbReference type="Proteomes" id="UP000199101"/>
    </source>
</evidence>
<reference evidence="7" key="1">
    <citation type="submission" date="2016-08" db="EMBL/GenBank/DDBJ databases">
        <authorList>
            <person name="Varghese N."/>
            <person name="Submissions Spin"/>
        </authorList>
    </citation>
    <scope>NUCLEOTIDE SEQUENCE [LARGE SCALE GENOMIC DNA]</scope>
    <source>
        <strain evidence="7">HAMBI 2975</strain>
    </source>
</reference>
<dbReference type="PROSITE" id="PS51898">
    <property type="entry name" value="TYR_RECOMBINASE"/>
    <property type="match status" value="1"/>
</dbReference>
<dbReference type="InterPro" id="IPR050808">
    <property type="entry name" value="Phage_Integrase"/>
</dbReference>
<dbReference type="InterPro" id="IPR038488">
    <property type="entry name" value="Integrase_DNA-bd_sf"/>
</dbReference>
<keyword evidence="4" id="KW-0233">DNA recombination</keyword>
<gene>
    <name evidence="6" type="ORF">GA0061103_1570</name>
</gene>
<dbReference type="Gene3D" id="1.10.150.130">
    <property type="match status" value="1"/>
</dbReference>
<dbReference type="InterPro" id="IPR002104">
    <property type="entry name" value="Integrase_catalytic"/>
</dbReference>
<evidence type="ECO:0000256" key="1">
    <source>
        <dbReference type="ARBA" id="ARBA00008857"/>
    </source>
</evidence>